<keyword evidence="1" id="KW-0378">Hydrolase</keyword>
<keyword evidence="4" id="KW-0347">Helicase</keyword>
<accession>A0A1M6L7H2</accession>
<keyword evidence="5" id="KW-1185">Reference proteome</keyword>
<sequence>MTQIATDGLSWKLYANPVTYRCGSNIQKPGSVVWRDELTGISHSCTLDDYLNTKERDDSWIDACLQLAESLLKDEEVCAFAVPVTASLLDTFQLARQIAARDDAVPNLYLQGQPFVGLWLPTWRNPVARSIRRRIISSVAVLMESSQPLVDAMQLVDTVLLEIIRWFIQKFATGVAETPNAANRTYNYRVLYRGEQEILNAWQEALSQPYQKLFAADGWLLCRALRQEIEGSAWGTDELGDTSGSAFYRLGFALRPPVAPSDIWQLQFEWVHRFWPEERVSMSELYTSQKREGLFGKDYLQHPETWVWQQLYQAAQIDPAIAKSLSEAVPTCAEIASQYLLEWIDQILPALRSAGFPVRVEGLAEIAKDIQIRVQVQSSVKKKTGRVTGGSTKSVVPALPLVEFDWTVVIDNQVISRKEFMNLVEEKKSLLQLQGVWKIIPIEEILERIRLAGLETDGKETASTLQMAQAALLQDSLSDEQIQFEFEFAEGASTASRILKMLVQAGDPPLLPTPKSFAGRLRTYQIKGFSWLCYLRNIPCGACLADDMGLGKTIQVIAYLQHIAESGDSQGIHLLVCPTSLLQNWKSELRRFAPGFQFYIHHGPTRREHLDASELQKQGIQMVITTYTVLVRDQAEFENISWDSVILDEAQNIKNLHTKQAQAAARLHAYHRIALTGTPVENRLEELWSLFSFINPGYLGSRHWFLQQFDFSVQANEANEKHPAAVRLRRLLSPVLLRRRKSDPAIREELPMKWESVEYALLTTEQAALYQAVIDQLFGRLPSAAGMSRRGQILASLVRLKQICDHPALVLGGAVDVKRSGKLKLLMERLQEVAEESEAALIFTQFREMGELLTTAIEQQFGKRPFFLHGGLNARMRGEMVEQYQSGRSVSPFFILSLRAGGVGLNLTRANHVFHFDRWWNPAVEDQATDRVHRMGQTRDVQVHKLVSAGTLEERIDEMLRKKRGLSQAIVGGSEHWLTEMGNQELQELFRLDNSLVWGDED</sequence>
<dbReference type="InterPro" id="IPR038718">
    <property type="entry name" value="SNF2-like_sf"/>
</dbReference>
<dbReference type="GO" id="GO:0005524">
    <property type="term" value="F:ATP binding"/>
    <property type="evidence" value="ECO:0007669"/>
    <property type="project" value="InterPro"/>
</dbReference>
<dbReference type="Proteomes" id="UP000184016">
    <property type="component" value="Unassembled WGS sequence"/>
</dbReference>
<proteinExistence type="predicted"/>
<reference evidence="5" key="1">
    <citation type="submission" date="2016-11" db="EMBL/GenBank/DDBJ databases">
        <authorList>
            <person name="Varghese N."/>
            <person name="Submissions S."/>
        </authorList>
    </citation>
    <scope>NUCLEOTIDE SEQUENCE [LARGE SCALE GENOMIC DNA]</scope>
    <source>
        <strain evidence="5">USBA-503</strain>
    </source>
</reference>
<organism evidence="4 5">
    <name type="scientific">Alicyclobacillus tolerans</name>
    <dbReference type="NCBI Taxonomy" id="90970"/>
    <lineage>
        <taxon>Bacteria</taxon>
        <taxon>Bacillati</taxon>
        <taxon>Bacillota</taxon>
        <taxon>Bacilli</taxon>
        <taxon>Bacillales</taxon>
        <taxon>Alicyclobacillaceae</taxon>
        <taxon>Alicyclobacillus</taxon>
    </lineage>
</organism>
<dbReference type="GO" id="GO:0004386">
    <property type="term" value="F:helicase activity"/>
    <property type="evidence" value="ECO:0007669"/>
    <property type="project" value="UniProtKB-KW"/>
</dbReference>
<dbReference type="GO" id="GO:0016787">
    <property type="term" value="F:hydrolase activity"/>
    <property type="evidence" value="ECO:0007669"/>
    <property type="project" value="UniProtKB-KW"/>
</dbReference>
<name>A0A1M6L7H2_9BACL</name>
<gene>
    <name evidence="4" type="ORF">SAMN05443507_102124</name>
</gene>
<evidence type="ECO:0000256" key="1">
    <source>
        <dbReference type="ARBA" id="ARBA00022801"/>
    </source>
</evidence>
<dbReference type="SUPFAM" id="SSF52540">
    <property type="entry name" value="P-loop containing nucleoside triphosphate hydrolases"/>
    <property type="match status" value="2"/>
</dbReference>
<dbReference type="PANTHER" id="PTHR10799">
    <property type="entry name" value="SNF2/RAD54 HELICASE FAMILY"/>
    <property type="match status" value="1"/>
</dbReference>
<keyword evidence="4" id="KW-0547">Nucleotide-binding</keyword>
<evidence type="ECO:0000313" key="4">
    <source>
        <dbReference type="EMBL" id="SHJ67161.1"/>
    </source>
</evidence>
<dbReference type="OrthoDB" id="9814088at2"/>
<dbReference type="CDD" id="cd18793">
    <property type="entry name" value="SF2_C_SNF"/>
    <property type="match status" value="1"/>
</dbReference>
<dbReference type="Gene3D" id="3.40.50.10810">
    <property type="entry name" value="Tandem AAA-ATPase domain"/>
    <property type="match status" value="1"/>
</dbReference>
<dbReference type="InterPro" id="IPR049730">
    <property type="entry name" value="SNF2/RAD54-like_C"/>
</dbReference>
<evidence type="ECO:0000259" key="2">
    <source>
        <dbReference type="PROSITE" id="PS51192"/>
    </source>
</evidence>
<dbReference type="Pfam" id="PF00271">
    <property type="entry name" value="Helicase_C"/>
    <property type="match status" value="1"/>
</dbReference>
<evidence type="ECO:0000313" key="5">
    <source>
        <dbReference type="Proteomes" id="UP000184016"/>
    </source>
</evidence>
<dbReference type="SMART" id="SM00490">
    <property type="entry name" value="HELICc"/>
    <property type="match status" value="1"/>
</dbReference>
<feature type="domain" description="Helicase ATP-binding" evidence="2">
    <location>
        <begin position="533"/>
        <end position="697"/>
    </location>
</feature>
<dbReference type="PROSITE" id="PS51192">
    <property type="entry name" value="HELICASE_ATP_BIND_1"/>
    <property type="match status" value="1"/>
</dbReference>
<dbReference type="RefSeq" id="WP_072872875.1">
    <property type="nucleotide sequence ID" value="NZ_FRAF01000002.1"/>
</dbReference>
<dbReference type="InterPro" id="IPR022138">
    <property type="entry name" value="DUF3670"/>
</dbReference>
<dbReference type="InterPro" id="IPR001650">
    <property type="entry name" value="Helicase_C-like"/>
</dbReference>
<dbReference type="PROSITE" id="PS51194">
    <property type="entry name" value="HELICASE_CTER"/>
    <property type="match status" value="1"/>
</dbReference>
<dbReference type="InterPro" id="IPR027417">
    <property type="entry name" value="P-loop_NTPase"/>
</dbReference>
<dbReference type="EMBL" id="FRAF01000002">
    <property type="protein sequence ID" value="SHJ67161.1"/>
    <property type="molecule type" value="Genomic_DNA"/>
</dbReference>
<dbReference type="SMART" id="SM00487">
    <property type="entry name" value="DEXDc"/>
    <property type="match status" value="1"/>
</dbReference>
<dbReference type="InterPro" id="IPR014001">
    <property type="entry name" value="Helicase_ATP-bd"/>
</dbReference>
<evidence type="ECO:0000259" key="3">
    <source>
        <dbReference type="PROSITE" id="PS51194"/>
    </source>
</evidence>
<dbReference type="STRING" id="1830138.SAMN05443507_102124"/>
<keyword evidence="4" id="KW-0067">ATP-binding</keyword>
<protein>
    <submittedName>
        <fullName evidence="4">Superfamily II DNA or RNA helicase, SNF2 family</fullName>
    </submittedName>
</protein>
<feature type="domain" description="Helicase C-terminal" evidence="3">
    <location>
        <begin position="822"/>
        <end position="982"/>
    </location>
</feature>
<dbReference type="Pfam" id="PF12419">
    <property type="entry name" value="DUF3670"/>
    <property type="match status" value="1"/>
</dbReference>
<dbReference type="Pfam" id="PF00176">
    <property type="entry name" value="SNF2-rel_dom"/>
    <property type="match status" value="1"/>
</dbReference>
<dbReference type="InterPro" id="IPR000330">
    <property type="entry name" value="SNF2_N"/>
</dbReference>
<dbReference type="AlphaFoldDB" id="A0A1M6L7H2"/>
<dbReference type="Gene3D" id="3.40.50.300">
    <property type="entry name" value="P-loop containing nucleotide triphosphate hydrolases"/>
    <property type="match status" value="1"/>
</dbReference>